<dbReference type="GO" id="GO:0005737">
    <property type="term" value="C:cytoplasm"/>
    <property type="evidence" value="ECO:0007669"/>
    <property type="project" value="UniProtKB-SubCell"/>
</dbReference>
<dbReference type="UniPathway" id="UPA00254">
    <property type="reaction ID" value="UER00364"/>
</dbReference>
<dbReference type="PANTHER" id="PTHR47271">
    <property type="entry name" value="ARGININE DEIMINASE"/>
    <property type="match status" value="1"/>
</dbReference>
<dbReference type="Pfam" id="PF02274">
    <property type="entry name" value="ADI"/>
    <property type="match status" value="1"/>
</dbReference>
<sequence length="412" mass="46408">MSNQQPIHVFSEIGKLKKVMLHRPGAELENLMPDFLERLLFDDIPFLEDAQKEHDAFAEALRAEGVEVVYLEDLTAEALTTDEIRSAFIEEYLEEANIRGAQTKVAIREMLMNIKDNKELVLKTMAGVQKAELPEIPEESKGLTDLVESDYPFAIDPMPNLYFTRDPFATMANGVSLNHMYSETRNRETLYGKYVFKFHPEYKDADVPMVYDRSEDTRIEGGDELVLSKDVLAVGISQRTDAASIEKLMKNVFEKGLGFKKVLAFEFANNRKFMHLDTVFTMIDYDKFTIHPEIEGELRVFSVTPDGKGGLNIVEEKAALADVLAENLGLEKVELIRCGAGNVVAAAREQWNDGSNTLTIAPGVAVVYDRNTVTNKKLEEYGIRLIKIRGSELVRGRGGPRCMSMPLVREDI</sequence>
<dbReference type="AlphaFoldDB" id="A0A1H9M304"/>
<dbReference type="NCBIfam" id="TIGR01078">
    <property type="entry name" value="arcA"/>
    <property type="match status" value="1"/>
</dbReference>
<evidence type="ECO:0000256" key="4">
    <source>
        <dbReference type="ARBA" id="ARBA00022801"/>
    </source>
</evidence>
<reference evidence="8 9" key="1">
    <citation type="submission" date="2016-10" db="EMBL/GenBank/DDBJ databases">
        <authorList>
            <person name="de Groot N.N."/>
        </authorList>
    </citation>
    <scope>NUCLEOTIDE SEQUENCE [LARGE SCALE GENOMIC DNA]</scope>
    <source>
        <strain evidence="8 9">DSM 15827</strain>
    </source>
</reference>
<keyword evidence="4 6" id="KW-0378">Hydrolase</keyword>
<evidence type="ECO:0000313" key="9">
    <source>
        <dbReference type="Proteomes" id="UP000198556"/>
    </source>
</evidence>
<dbReference type="Gene3D" id="1.10.3930.10">
    <property type="entry name" value="Arginine deiminase"/>
    <property type="match status" value="1"/>
</dbReference>
<gene>
    <name evidence="6" type="primary">arcA</name>
    <name evidence="8" type="ORF">SAMN05421767_12324</name>
</gene>
<evidence type="ECO:0000256" key="7">
    <source>
        <dbReference type="PIRSR" id="PIRSR006356-1"/>
    </source>
</evidence>
<dbReference type="PIRSF" id="PIRSF006356">
    <property type="entry name" value="Arg_deiminase"/>
    <property type="match status" value="1"/>
</dbReference>
<keyword evidence="6" id="KW-0963">Cytoplasm</keyword>
<dbReference type="GO" id="GO:0019546">
    <property type="term" value="P:L-arginine deiminase pathway"/>
    <property type="evidence" value="ECO:0007669"/>
    <property type="project" value="UniProtKB-UniRule"/>
</dbReference>
<dbReference type="InterPro" id="IPR003876">
    <property type="entry name" value="Arg_deiminase"/>
</dbReference>
<evidence type="ECO:0000256" key="3">
    <source>
        <dbReference type="ARBA" id="ARBA00022503"/>
    </source>
</evidence>
<dbReference type="EMBL" id="FOGF01000023">
    <property type="protein sequence ID" value="SER17825.1"/>
    <property type="molecule type" value="Genomic_DNA"/>
</dbReference>
<dbReference type="SUPFAM" id="SSF55909">
    <property type="entry name" value="Pentein"/>
    <property type="match status" value="1"/>
</dbReference>
<keyword evidence="3 6" id="KW-0056">Arginine metabolism</keyword>
<feature type="active site" description="Amidino-cysteine intermediate" evidence="6 7">
    <location>
        <position position="402"/>
    </location>
</feature>
<protein>
    <recommendedName>
        <fullName evidence="6">Arginine deiminase</fullName>
        <shortName evidence="6">ADI</shortName>
        <ecNumber evidence="6">3.5.3.6</ecNumber>
    </recommendedName>
    <alternativeName>
        <fullName evidence="6">Arginine dihydrolase</fullName>
        <shortName evidence="6">AD</shortName>
    </alternativeName>
</protein>
<dbReference type="STRING" id="137733.SAMN05421767_12324"/>
<evidence type="ECO:0000256" key="6">
    <source>
        <dbReference type="HAMAP-Rule" id="MF_00242"/>
    </source>
</evidence>
<dbReference type="GO" id="GO:0016990">
    <property type="term" value="F:arginine deiminase activity"/>
    <property type="evidence" value="ECO:0007669"/>
    <property type="project" value="UniProtKB-UniRule"/>
</dbReference>
<dbReference type="PRINTS" id="PR01466">
    <property type="entry name" value="ARGDEIMINASE"/>
</dbReference>
<name>A0A1H9M304_9LACT</name>
<dbReference type="PANTHER" id="PTHR47271:SF2">
    <property type="entry name" value="ARGININE DEIMINASE"/>
    <property type="match status" value="1"/>
</dbReference>
<dbReference type="Gene3D" id="3.75.10.10">
    <property type="entry name" value="L-arginine/glycine Amidinotransferase, Chain A"/>
    <property type="match status" value="1"/>
</dbReference>
<keyword evidence="9" id="KW-1185">Reference proteome</keyword>
<evidence type="ECO:0000256" key="5">
    <source>
        <dbReference type="ARBA" id="ARBA00049429"/>
    </source>
</evidence>
<dbReference type="RefSeq" id="WP_089746846.1">
    <property type="nucleotide sequence ID" value="NZ_FOGF01000023.1"/>
</dbReference>
<evidence type="ECO:0000313" key="8">
    <source>
        <dbReference type="EMBL" id="SER17825.1"/>
    </source>
</evidence>
<evidence type="ECO:0000256" key="1">
    <source>
        <dbReference type="ARBA" id="ARBA00005213"/>
    </source>
</evidence>
<comment type="pathway">
    <text evidence="1 6">Amino-acid degradation; L-arginine degradation via ADI pathway; carbamoyl phosphate from L-arginine: step 1/2.</text>
</comment>
<dbReference type="HAMAP" id="MF_00242">
    <property type="entry name" value="Arg_deiminase"/>
    <property type="match status" value="1"/>
</dbReference>
<dbReference type="Proteomes" id="UP000198556">
    <property type="component" value="Unassembled WGS sequence"/>
</dbReference>
<dbReference type="EC" id="3.5.3.6" evidence="6"/>
<comment type="catalytic activity">
    <reaction evidence="5 6">
        <text>L-arginine + H2O = L-citrulline + NH4(+)</text>
        <dbReference type="Rhea" id="RHEA:19597"/>
        <dbReference type="ChEBI" id="CHEBI:15377"/>
        <dbReference type="ChEBI" id="CHEBI:28938"/>
        <dbReference type="ChEBI" id="CHEBI:32682"/>
        <dbReference type="ChEBI" id="CHEBI:57743"/>
        <dbReference type="EC" id="3.5.3.6"/>
    </reaction>
</comment>
<accession>A0A1H9M304</accession>
<comment type="similarity">
    <text evidence="2 6">Belongs to the arginine deiminase family.</text>
</comment>
<dbReference type="NCBIfam" id="NF002381">
    <property type="entry name" value="PRK01388.1"/>
    <property type="match status" value="1"/>
</dbReference>
<organism evidence="8 9">
    <name type="scientific">Granulicatella balaenopterae</name>
    <dbReference type="NCBI Taxonomy" id="137733"/>
    <lineage>
        <taxon>Bacteria</taxon>
        <taxon>Bacillati</taxon>
        <taxon>Bacillota</taxon>
        <taxon>Bacilli</taxon>
        <taxon>Lactobacillales</taxon>
        <taxon>Carnobacteriaceae</taxon>
        <taxon>Granulicatella</taxon>
    </lineage>
</organism>
<dbReference type="OrthoDB" id="9807502at2"/>
<evidence type="ECO:0000256" key="2">
    <source>
        <dbReference type="ARBA" id="ARBA00010206"/>
    </source>
</evidence>
<proteinExistence type="inferred from homology"/>
<comment type="subcellular location">
    <subcellularLocation>
        <location evidence="6">Cytoplasm</location>
    </subcellularLocation>
</comment>